<keyword evidence="2" id="KW-1185">Reference proteome</keyword>
<reference evidence="1 2" key="1">
    <citation type="journal article" date="2015" name="Int. J. Syst. Evol. Microbiol.">
        <title>Halomonas salicampi sp. nov., a halotolerant and alkalitolerant bacterium isolated from a saltern soil.</title>
        <authorList>
            <person name="Lee J.C."/>
            <person name="Kim Y.S."/>
            <person name="Yun B.S."/>
            <person name="Whang K.S."/>
        </authorList>
    </citation>
    <scope>NUCLEOTIDE SEQUENCE [LARGE SCALE GENOMIC DNA]</scope>
    <source>
        <strain evidence="1 2">BH103</strain>
    </source>
</reference>
<dbReference type="AlphaFoldDB" id="A0A7Z0RW22"/>
<protein>
    <submittedName>
        <fullName evidence="1">Uncharacterized protein</fullName>
    </submittedName>
</protein>
<evidence type="ECO:0000313" key="1">
    <source>
        <dbReference type="EMBL" id="NYS62212.1"/>
    </source>
</evidence>
<sequence length="188" mass="21013">MKVVTVKAVEQREACLARLCAEVYGQQAGLTPLVIFAGTRRVLFAQEAARLLAMVDNQGAPQALALLVLDEAGEGMTVRLSCSLTHDIEPRRRLIEELSLKAPLRVEVEDPADEVFYQSCGLTRWFDGADNQRIGLGARHPANDISELTDTLSIDEYAILRSFKHDPKRFEEDKQRFVEELAAFPETL</sequence>
<dbReference type="EMBL" id="JACCDF010000016">
    <property type="protein sequence ID" value="NYS62212.1"/>
    <property type="molecule type" value="Genomic_DNA"/>
</dbReference>
<organism evidence="1 2">
    <name type="scientific">Vreelandella salicampi</name>
    <dbReference type="NCBI Taxonomy" id="1449798"/>
    <lineage>
        <taxon>Bacteria</taxon>
        <taxon>Pseudomonadati</taxon>
        <taxon>Pseudomonadota</taxon>
        <taxon>Gammaproteobacteria</taxon>
        <taxon>Oceanospirillales</taxon>
        <taxon>Halomonadaceae</taxon>
        <taxon>Vreelandella</taxon>
    </lineage>
</organism>
<gene>
    <name evidence="1" type="ORF">HZS81_15750</name>
</gene>
<accession>A0A7Z0RW22</accession>
<comment type="caution">
    <text evidence="1">The sequence shown here is derived from an EMBL/GenBank/DDBJ whole genome shotgun (WGS) entry which is preliminary data.</text>
</comment>
<proteinExistence type="predicted"/>
<dbReference type="Proteomes" id="UP000586119">
    <property type="component" value="Unassembled WGS sequence"/>
</dbReference>
<evidence type="ECO:0000313" key="2">
    <source>
        <dbReference type="Proteomes" id="UP000586119"/>
    </source>
</evidence>
<name>A0A7Z0RW22_9GAMM</name>
<dbReference type="RefSeq" id="WP_179931469.1">
    <property type="nucleotide sequence ID" value="NZ_JACCDF010000016.1"/>
</dbReference>